<feature type="transmembrane region" description="Helical" evidence="7">
    <location>
        <begin position="444"/>
        <end position="463"/>
    </location>
</feature>
<evidence type="ECO:0000256" key="2">
    <source>
        <dbReference type="ARBA" id="ARBA00005551"/>
    </source>
</evidence>
<evidence type="ECO:0000256" key="1">
    <source>
        <dbReference type="ARBA" id="ARBA00004141"/>
    </source>
</evidence>
<feature type="transmembrane region" description="Helical" evidence="7">
    <location>
        <begin position="286"/>
        <end position="305"/>
    </location>
</feature>
<dbReference type="EMBL" id="DSYZ01000089">
    <property type="protein sequence ID" value="HGT82968.1"/>
    <property type="molecule type" value="Genomic_DNA"/>
</dbReference>
<evidence type="ECO:0000256" key="4">
    <source>
        <dbReference type="ARBA" id="ARBA00022692"/>
    </source>
</evidence>
<name>A0A7J3M2L8_ARCFL</name>
<dbReference type="InterPro" id="IPR038770">
    <property type="entry name" value="Na+/solute_symporter_sf"/>
</dbReference>
<feature type="transmembrane region" description="Helical" evidence="7">
    <location>
        <begin position="29"/>
        <end position="47"/>
    </location>
</feature>
<evidence type="ECO:0000256" key="3">
    <source>
        <dbReference type="ARBA" id="ARBA00022448"/>
    </source>
</evidence>
<feature type="domain" description="Cation/H+ exchanger transmembrane" evidence="8">
    <location>
        <begin position="15"/>
        <end position="358"/>
    </location>
</feature>
<dbReference type="GO" id="GO:0016020">
    <property type="term" value="C:membrane"/>
    <property type="evidence" value="ECO:0007669"/>
    <property type="project" value="UniProtKB-SubCell"/>
</dbReference>
<sequence length="555" mass="60811">MDVYILLAIVLGFSALSSLLFMKMGFSHVAGYLISGVFLSLIFRERIVEYKDFLKFFSDVAIALLVFEIGREIGIKGIEKFRLLPIAILVFEIFTAFLIAVAVGNLLDLTAIEVLVLATIGSFSSTAVIFKLLNELNFDEDIRKIVLSVMILEDLCAIMILAILPQFALEVHLLEVVRLLGFSLGITAILVFLGLTMLNRIFEKVIKPDELGVSIAMSSALLFATISKSFGLSPALGAFSAGLALSTHPKNAEIGNYLKPVREIFLILFFVSLGLEAGLPSEFSPFLLFVPILIIFCRFYAFTASNWIFSKRSLEECVRIGFLATSVGEFGMIIAHEALNLGLVGREFLSLSATAVILGALSSSKLSSKTNYAEKIASLVPLEVKTLVSSISVSVSRVMESKSGEFVRSLINRIARNVIAVVVVSTLGSASLYVLNMFGSELKYVNLALVLAIVFAVILTVSAKTKSHVEELCCLLVEKRGLNPRIERVLSGLTFAFIMLTSLNVILLVSGRFFVEILKEVSMLPLAPSLATLVFLVTFSLSAYFIYRRIREIPI</sequence>
<evidence type="ECO:0000313" key="9">
    <source>
        <dbReference type="EMBL" id="HGT82968.1"/>
    </source>
</evidence>
<dbReference type="Pfam" id="PF00999">
    <property type="entry name" value="Na_H_Exchanger"/>
    <property type="match status" value="1"/>
</dbReference>
<gene>
    <name evidence="9" type="ORF">ENT52_04495</name>
</gene>
<keyword evidence="3" id="KW-0813">Transport</keyword>
<feature type="transmembrane region" description="Helical" evidence="7">
    <location>
        <begin position="83"/>
        <end position="103"/>
    </location>
</feature>
<dbReference type="PANTHER" id="PTHR42751">
    <property type="entry name" value="SODIUM/HYDROGEN EXCHANGER FAMILY/TRKA DOMAIN PROTEIN"/>
    <property type="match status" value="1"/>
</dbReference>
<feature type="transmembrane region" description="Helical" evidence="7">
    <location>
        <begin position="526"/>
        <end position="547"/>
    </location>
</feature>
<organism evidence="9">
    <name type="scientific">Archaeoglobus fulgidus</name>
    <dbReference type="NCBI Taxonomy" id="2234"/>
    <lineage>
        <taxon>Archaea</taxon>
        <taxon>Methanobacteriati</taxon>
        <taxon>Methanobacteriota</taxon>
        <taxon>Archaeoglobi</taxon>
        <taxon>Archaeoglobales</taxon>
        <taxon>Archaeoglobaceae</taxon>
        <taxon>Archaeoglobus</taxon>
    </lineage>
</organism>
<feature type="transmembrane region" description="Helical" evidence="7">
    <location>
        <begin position="489"/>
        <end position="514"/>
    </location>
</feature>
<evidence type="ECO:0000256" key="5">
    <source>
        <dbReference type="ARBA" id="ARBA00022989"/>
    </source>
</evidence>
<proteinExistence type="inferred from homology"/>
<evidence type="ECO:0000256" key="6">
    <source>
        <dbReference type="ARBA" id="ARBA00023136"/>
    </source>
</evidence>
<keyword evidence="6 7" id="KW-0472">Membrane</keyword>
<accession>A0A7J3M2L8</accession>
<evidence type="ECO:0000259" key="8">
    <source>
        <dbReference type="Pfam" id="PF00999"/>
    </source>
</evidence>
<feature type="transmembrane region" description="Helical" evidence="7">
    <location>
        <begin position="6"/>
        <end position="22"/>
    </location>
</feature>
<comment type="caution">
    <text evidence="9">The sequence shown here is derived from an EMBL/GenBank/DDBJ whole genome shotgun (WGS) entry which is preliminary data.</text>
</comment>
<feature type="transmembrane region" description="Helical" evidence="7">
    <location>
        <begin position="145"/>
        <end position="164"/>
    </location>
</feature>
<dbReference type="PANTHER" id="PTHR42751:SF3">
    <property type="entry name" value="SODIUM_GLUTAMATE SYMPORTER"/>
    <property type="match status" value="1"/>
</dbReference>
<dbReference type="AlphaFoldDB" id="A0A7J3M2L8"/>
<dbReference type="Gene3D" id="1.20.1530.20">
    <property type="match status" value="1"/>
</dbReference>
<dbReference type="GO" id="GO:1902600">
    <property type="term" value="P:proton transmembrane transport"/>
    <property type="evidence" value="ECO:0007669"/>
    <property type="project" value="InterPro"/>
</dbReference>
<feature type="transmembrane region" description="Helical" evidence="7">
    <location>
        <begin position="176"/>
        <end position="198"/>
    </location>
</feature>
<feature type="transmembrane region" description="Helical" evidence="7">
    <location>
        <begin position="109"/>
        <end position="133"/>
    </location>
</feature>
<evidence type="ECO:0000256" key="7">
    <source>
        <dbReference type="SAM" id="Phobius"/>
    </source>
</evidence>
<comment type="subcellular location">
    <subcellularLocation>
        <location evidence="1">Membrane</location>
        <topology evidence="1">Multi-pass membrane protein</topology>
    </subcellularLocation>
</comment>
<reference evidence="9" key="1">
    <citation type="journal article" date="2020" name="mSystems">
        <title>Genome- and Community-Level Interaction Insights into Carbon Utilization and Element Cycling Functions of Hydrothermarchaeota in Hydrothermal Sediment.</title>
        <authorList>
            <person name="Zhou Z."/>
            <person name="Liu Y."/>
            <person name="Xu W."/>
            <person name="Pan J."/>
            <person name="Luo Z.H."/>
            <person name="Li M."/>
        </authorList>
    </citation>
    <scope>NUCLEOTIDE SEQUENCE [LARGE SCALE GENOMIC DNA]</scope>
    <source>
        <strain evidence="9">SpSt-587</strain>
    </source>
</reference>
<keyword evidence="4 7" id="KW-0812">Transmembrane</keyword>
<keyword evidence="5 7" id="KW-1133">Transmembrane helix</keyword>
<feature type="transmembrane region" description="Helical" evidence="7">
    <location>
        <begin position="418"/>
        <end position="438"/>
    </location>
</feature>
<comment type="similarity">
    <text evidence="2">Belongs to the monovalent cation:proton antiporter 2 (CPA2) transporter (TC 2.A.37) family.</text>
</comment>
<dbReference type="GO" id="GO:0015297">
    <property type="term" value="F:antiporter activity"/>
    <property type="evidence" value="ECO:0007669"/>
    <property type="project" value="InterPro"/>
</dbReference>
<protein>
    <submittedName>
        <fullName evidence="9">Cation:proton antiporter</fullName>
    </submittedName>
</protein>
<feature type="transmembrane region" description="Helical" evidence="7">
    <location>
        <begin position="210"/>
        <end position="226"/>
    </location>
</feature>
<dbReference type="InterPro" id="IPR006153">
    <property type="entry name" value="Cation/H_exchanger_TM"/>
</dbReference>